<dbReference type="AlphaFoldDB" id="A0A800MVJ6"/>
<keyword evidence="1" id="KW-0812">Transmembrane</keyword>
<evidence type="ECO:0000313" key="3">
    <source>
        <dbReference type="Proteomes" id="UP000465778"/>
    </source>
</evidence>
<protein>
    <submittedName>
        <fullName evidence="2">Uncharacterized protein</fullName>
    </submittedName>
</protein>
<evidence type="ECO:0000313" key="2">
    <source>
        <dbReference type="EMBL" id="KAF0823249.1"/>
    </source>
</evidence>
<dbReference type="Proteomes" id="UP000465778">
    <property type="component" value="Unassembled WGS sequence"/>
</dbReference>
<organism evidence="2 3">
    <name type="scientific">Cytobacillus firmus</name>
    <name type="common">Bacillus firmus</name>
    <dbReference type="NCBI Taxonomy" id="1399"/>
    <lineage>
        <taxon>Bacteria</taxon>
        <taxon>Bacillati</taxon>
        <taxon>Bacillota</taxon>
        <taxon>Bacilli</taxon>
        <taxon>Bacillales</taxon>
        <taxon>Bacillaceae</taxon>
        <taxon>Cytobacillus</taxon>
    </lineage>
</organism>
<gene>
    <name evidence="2" type="ORF">KIS1582_2970</name>
</gene>
<reference evidence="2 3" key="1">
    <citation type="journal article" date="2020" name="G3 (Bethesda)">
        <title>Whole Genome Sequencing and Comparative Genomics of Two Nematicidal Bacillus Strains Reveals a Wide Range of Possible Virulence Factors.</title>
        <authorList>
            <person name="Susic N."/>
            <person name="Janezic S."/>
            <person name="Rupnik M."/>
            <person name="Geric Stare B."/>
        </authorList>
    </citation>
    <scope>NUCLEOTIDE SEQUENCE [LARGE SCALE GENOMIC DNA]</scope>
    <source>
        <strain evidence="2 3">I-1582</strain>
    </source>
</reference>
<keyword evidence="1" id="KW-1133">Transmembrane helix</keyword>
<accession>A0A800MVJ6</accession>
<proteinExistence type="predicted"/>
<sequence length="58" mass="6881">MIKIIMCRDGVAAVRARTRRQQSFNVEEIKFRLTTVFLHLSFYAMIIFILILFLELFG</sequence>
<name>A0A800MVJ6_CYTFI</name>
<feature type="transmembrane region" description="Helical" evidence="1">
    <location>
        <begin position="36"/>
        <end position="57"/>
    </location>
</feature>
<comment type="caution">
    <text evidence="2">The sequence shown here is derived from an EMBL/GenBank/DDBJ whole genome shotgun (WGS) entry which is preliminary data.</text>
</comment>
<keyword evidence="1" id="KW-0472">Membrane</keyword>
<evidence type="ECO:0000256" key="1">
    <source>
        <dbReference type="SAM" id="Phobius"/>
    </source>
</evidence>
<dbReference type="EMBL" id="VDEM01000035">
    <property type="protein sequence ID" value="KAF0823249.1"/>
    <property type="molecule type" value="Genomic_DNA"/>
</dbReference>